<keyword evidence="15" id="KW-1185">Reference proteome</keyword>
<reference evidence="11" key="2">
    <citation type="submission" date="2014-08" db="EMBL/GenBank/DDBJ databases">
        <authorList>
            <person name="Wibberg D."/>
        </authorList>
    </citation>
    <scope>NUCLEOTIDE SEQUENCE</scope>
</reference>
<evidence type="ECO:0000256" key="4">
    <source>
        <dbReference type="ARBA" id="ARBA00022692"/>
    </source>
</evidence>
<sequence length="408" mass="42788">MDPVLNSGDTAWMLISTALVMIMTVPGVALFYGGLTKKVNVLNTMFMSLIAFSIASIIWVLYGYQFAFGEDMLMGIIGNPANLLFSGIGVDQLSTLATTVPETVFIAFQMTFAAITVALVSGAVVERMKVSSWMVFVAAWVSLVYVPIAHWVWGGGFLAQLGALDFAGGTVVHINSGVAALALILLLGKRKDTKLLPHQLGYSVLGAALLWFGWFGFNAGSALTAGGLAGSAFIATNTAAAAAMVSWVIIDYLKTGKPTVLGAISGAIAGLVAITPAAGFVTVQAAVIIGLVTSVVSYLSISYLKPKLGYDDALDVFGIHGMSGLWGALATGLFAAPFINELGTGLFYGNPGQLLTQVIAVVVVAGYSFVATLIIGKVIDRVMGLRVEDKEEIEGLDINLHEETGYRI</sequence>
<keyword evidence="5 8" id="KW-1133">Transmembrane helix</keyword>
<feature type="transmembrane region" description="Helical" evidence="8">
    <location>
        <begin position="285"/>
        <end position="304"/>
    </location>
</feature>
<organism evidence="10 14">
    <name type="scientific">Methanobacterium formicicum</name>
    <dbReference type="NCBI Taxonomy" id="2162"/>
    <lineage>
        <taxon>Archaea</taxon>
        <taxon>Methanobacteriati</taxon>
        <taxon>Methanobacteriota</taxon>
        <taxon>Methanomada group</taxon>
        <taxon>Methanobacteria</taxon>
        <taxon>Methanobacteriales</taxon>
        <taxon>Methanobacteriaceae</taxon>
        <taxon>Methanobacterium</taxon>
    </lineage>
</organism>
<feature type="transmembrane region" description="Helical" evidence="8">
    <location>
        <begin position="354"/>
        <end position="376"/>
    </location>
</feature>
<evidence type="ECO:0000256" key="5">
    <source>
        <dbReference type="ARBA" id="ARBA00022989"/>
    </source>
</evidence>
<protein>
    <recommendedName>
        <fullName evidence="8">Ammonium transporter</fullName>
    </recommendedName>
</protein>
<keyword evidence="7 8" id="KW-0924">Ammonia transport</keyword>
<proteinExistence type="inferred from homology"/>
<feature type="transmembrane region" description="Helical" evidence="8">
    <location>
        <begin position="200"/>
        <end position="217"/>
    </location>
</feature>
<dbReference type="PATRIC" id="fig|2162.10.peg.1789"/>
<comment type="similarity">
    <text evidence="2 8">Belongs to the ammonia transporter channel (TC 1.A.11.2) family.</text>
</comment>
<evidence type="ECO:0000313" key="11">
    <source>
        <dbReference type="EMBL" id="CEA12988.1"/>
    </source>
</evidence>
<evidence type="ECO:0000256" key="8">
    <source>
        <dbReference type="RuleBase" id="RU362002"/>
    </source>
</evidence>
<dbReference type="Proteomes" id="UP000062768">
    <property type="component" value="Chromosome I"/>
</dbReference>
<evidence type="ECO:0000256" key="7">
    <source>
        <dbReference type="ARBA" id="ARBA00023177"/>
    </source>
</evidence>
<feature type="transmembrane region" description="Helical" evidence="8">
    <location>
        <begin position="260"/>
        <end position="279"/>
    </location>
</feature>
<dbReference type="EMBL" id="JADIIL010000034">
    <property type="protein sequence ID" value="MBF4475709.1"/>
    <property type="molecule type" value="Genomic_DNA"/>
</dbReference>
<dbReference type="Pfam" id="PF00909">
    <property type="entry name" value="Ammonium_transp"/>
    <property type="match status" value="1"/>
</dbReference>
<evidence type="ECO:0000256" key="2">
    <source>
        <dbReference type="ARBA" id="ARBA00005887"/>
    </source>
</evidence>
<dbReference type="OrthoDB" id="10960at2157"/>
<evidence type="ECO:0000313" key="12">
    <source>
        <dbReference type="EMBL" id="CEL25350.1"/>
    </source>
</evidence>
<dbReference type="InterPro" id="IPR029020">
    <property type="entry name" value="Ammonium/urea_transptr"/>
</dbReference>
<reference evidence="13" key="4">
    <citation type="submission" date="2020-10" db="EMBL/GenBank/DDBJ databases">
        <title>Dehalococcoides mccartyi of a TCE/Cr reducing biochatode.</title>
        <authorList>
            <person name="Matturro B."/>
        </authorList>
    </citation>
    <scope>NUCLEOTIDE SEQUENCE</scope>
    <source>
        <strain evidence="13">Bin2</strain>
    </source>
</reference>
<evidence type="ECO:0000259" key="9">
    <source>
        <dbReference type="Pfam" id="PF00909"/>
    </source>
</evidence>
<feature type="transmembrane region" description="Helical" evidence="8">
    <location>
        <begin position="104"/>
        <end position="125"/>
    </location>
</feature>
<feature type="transmembrane region" description="Helical" evidence="8">
    <location>
        <begin position="229"/>
        <end position="253"/>
    </location>
</feature>
<dbReference type="PANTHER" id="PTHR43029:SF10">
    <property type="entry name" value="AMMONIUM TRANSPORTER MEP2"/>
    <property type="match status" value="1"/>
</dbReference>
<dbReference type="InterPro" id="IPR024041">
    <property type="entry name" value="NH4_transpt_AmtB-like_dom"/>
</dbReference>
<dbReference type="AlphaFoldDB" id="A0A089ZBW5"/>
<dbReference type="SUPFAM" id="SSF111352">
    <property type="entry name" value="Ammonium transporter"/>
    <property type="match status" value="1"/>
</dbReference>
<evidence type="ECO:0000313" key="15">
    <source>
        <dbReference type="Proteomes" id="UP000062768"/>
    </source>
</evidence>
<keyword evidence="4 8" id="KW-0812">Transmembrane</keyword>
<accession>A0A089ZBW5</accession>
<dbReference type="PANTHER" id="PTHR43029">
    <property type="entry name" value="AMMONIUM TRANSPORTER MEP2"/>
    <property type="match status" value="1"/>
</dbReference>
<dbReference type="Proteomes" id="UP000606900">
    <property type="component" value="Unassembled WGS sequence"/>
</dbReference>
<dbReference type="InterPro" id="IPR018047">
    <property type="entry name" value="Ammonium_transpt_CS"/>
</dbReference>
<feature type="transmembrane region" description="Helical" evidence="8">
    <location>
        <begin position="132"/>
        <end position="154"/>
    </location>
</feature>
<dbReference type="EMBL" id="CP006933">
    <property type="protein sequence ID" value="AIS31477.1"/>
    <property type="molecule type" value="Genomic_DNA"/>
</dbReference>
<reference evidence="12" key="3">
    <citation type="submission" date="2014-09" db="EMBL/GenBank/DDBJ databases">
        <authorList>
            <person name="Bishop-Lilly K.A."/>
            <person name="Broomall S.M."/>
            <person name="Chain P.S."/>
            <person name="Chertkov O."/>
            <person name="Coyne S.R."/>
            <person name="Daligault H.E."/>
            <person name="Davenport K.W."/>
            <person name="Erkkila T."/>
            <person name="Frey K.G."/>
            <person name="Gibbons H.S."/>
            <person name="Gu W."/>
            <person name="Jaissle J."/>
            <person name="Johnson S.L."/>
            <person name="Koroleva G.I."/>
            <person name="Ladner J.T."/>
            <person name="Lo C.-C."/>
            <person name="Minogue T.D."/>
            <person name="Munk C."/>
            <person name="Palacios G.F."/>
            <person name="Redden C.L."/>
            <person name="Rosenzweig C.N."/>
            <person name="Scholz M.B."/>
            <person name="Teshima H."/>
            <person name="Xu Y."/>
        </authorList>
    </citation>
    <scope>NUCLEOTIDE SEQUENCE</scope>
    <source>
        <strain evidence="12">Mb9</strain>
    </source>
</reference>
<dbReference type="PROSITE" id="PS01219">
    <property type="entry name" value="AMMONIUM_TRANSP"/>
    <property type="match status" value="1"/>
</dbReference>
<dbReference type="GO" id="GO:0008519">
    <property type="term" value="F:ammonium channel activity"/>
    <property type="evidence" value="ECO:0007669"/>
    <property type="project" value="InterPro"/>
</dbReference>
<feature type="transmembrane region" description="Helical" evidence="8">
    <location>
        <begin position="45"/>
        <end position="64"/>
    </location>
</feature>
<dbReference type="KEGG" id="mfc:BRM9_0655"/>
<dbReference type="NCBIfam" id="TIGR00836">
    <property type="entry name" value="amt"/>
    <property type="match status" value="1"/>
</dbReference>
<evidence type="ECO:0000313" key="10">
    <source>
        <dbReference type="EMBL" id="AIS31477.1"/>
    </source>
</evidence>
<dbReference type="GO" id="GO:0005886">
    <property type="term" value="C:plasma membrane"/>
    <property type="evidence" value="ECO:0007669"/>
    <property type="project" value="UniProtKB-SubCell"/>
</dbReference>
<dbReference type="InterPro" id="IPR001905">
    <property type="entry name" value="Ammonium_transpt"/>
</dbReference>
<dbReference type="EMBL" id="LN515531">
    <property type="protein sequence ID" value="CEA12988.1"/>
    <property type="molecule type" value="Genomic_DNA"/>
</dbReference>
<keyword evidence="3 8" id="KW-0813">Transport</keyword>
<feature type="transmembrane region" description="Helical" evidence="8">
    <location>
        <begin position="166"/>
        <end position="188"/>
    </location>
</feature>
<gene>
    <name evidence="10" type="primary">amt2</name>
    <name evidence="10" type="ORF">BRM9_0655</name>
    <name evidence="11" type="ORF">DSM1535_0627</name>
    <name evidence="13" type="ORF">ISP06_09630</name>
    <name evidence="12" type="ORF">MB9_1715</name>
</gene>
<dbReference type="EMBL" id="LN734822">
    <property type="protein sequence ID" value="CEL25350.1"/>
    <property type="molecule type" value="Genomic_DNA"/>
</dbReference>
<reference evidence="10" key="1">
    <citation type="submission" date="2013-12" db="EMBL/GenBank/DDBJ databases">
        <title>The complete genome sequence of Methanobacterium sp. BRM9.</title>
        <authorList>
            <consortium name="Pastoral Greenhouse Gas Research Consortium"/>
            <person name="Kelly W.J."/>
            <person name="Leahy S.C."/>
            <person name="Perry R."/>
            <person name="Li D."/>
            <person name="Altermann E."/>
            <person name="Lambie S.C."/>
            <person name="Attwood G.T."/>
        </authorList>
    </citation>
    <scope>NUCLEOTIDE SEQUENCE [LARGE SCALE GENOMIC DNA]</scope>
    <source>
        <strain evidence="10">BRM9</strain>
    </source>
</reference>
<evidence type="ECO:0000256" key="6">
    <source>
        <dbReference type="ARBA" id="ARBA00023136"/>
    </source>
</evidence>
<keyword evidence="6 8" id="KW-0472">Membrane</keyword>
<dbReference type="STRING" id="2162.BRM9_0655"/>
<comment type="subcellular location">
    <subcellularLocation>
        <location evidence="8">Cell membrane</location>
        <topology evidence="8">Multi-pass membrane protein</topology>
    </subcellularLocation>
    <subcellularLocation>
        <location evidence="1">Membrane</location>
        <topology evidence="1">Multi-pass membrane protein</topology>
    </subcellularLocation>
</comment>
<dbReference type="RefSeq" id="WP_048072256.1">
    <property type="nucleotide sequence ID" value="NZ_CALCVY010000047.1"/>
</dbReference>
<evidence type="ECO:0000256" key="1">
    <source>
        <dbReference type="ARBA" id="ARBA00004141"/>
    </source>
</evidence>
<evidence type="ECO:0000256" key="3">
    <source>
        <dbReference type="ARBA" id="ARBA00022448"/>
    </source>
</evidence>
<feature type="domain" description="Ammonium transporter AmtB-like" evidence="9">
    <location>
        <begin position="11"/>
        <end position="406"/>
    </location>
</feature>
<evidence type="ECO:0000313" key="14">
    <source>
        <dbReference type="Proteomes" id="UP000029661"/>
    </source>
</evidence>
<dbReference type="GeneID" id="26739950"/>
<feature type="transmembrane region" description="Helical" evidence="8">
    <location>
        <begin position="12"/>
        <end position="33"/>
    </location>
</feature>
<dbReference type="Proteomes" id="UP000029661">
    <property type="component" value="Chromosome"/>
</dbReference>
<dbReference type="Gene3D" id="1.10.3430.10">
    <property type="entry name" value="Ammonium transporter AmtB like domains"/>
    <property type="match status" value="1"/>
</dbReference>
<feature type="transmembrane region" description="Helical" evidence="8">
    <location>
        <begin position="316"/>
        <end position="339"/>
    </location>
</feature>
<name>A0A089ZBW5_METFO</name>
<dbReference type="KEGG" id="mfi:DSM1535_0627"/>
<evidence type="ECO:0000313" key="13">
    <source>
        <dbReference type="EMBL" id="MBF4475709.1"/>
    </source>
</evidence>